<evidence type="ECO:0000256" key="6">
    <source>
        <dbReference type="ARBA" id="ARBA00023315"/>
    </source>
</evidence>
<proteinExistence type="predicted"/>
<sequence length="329" mass="36468">MSLVKDNIIIGIDTSCYTTSIAAISLDRKVIFNERIILDVGEKSKGLRQSEAVFQHVKNLGTIVESMKKLMTKHNVAAICVSDRPRPMEDSYMPVFKVGENFAQLTGCMLGVPVYLTSHQENHIEASLYTNNMKGSDKFLSVHMSGGTSEVLLVSKLSESNEDVNELYNINIVGGSKDISFGQLIDRVGVNLGYKFPAGKYIDENAINCNIKISQGLKTSVKEGYINISGLENQIYKIDESKEYTSKLTLDSIVRSVYKSVVYLSEKYNLSEVLFAGGVSASKYINIELTKKLRQGNITAYFTEPQYSTDNAVGCAIIGLNKFIRQKKS</sequence>
<dbReference type="EMBL" id="NOJY02000005">
    <property type="protein sequence ID" value="RDY28731.1"/>
    <property type="molecule type" value="Genomic_DNA"/>
</dbReference>
<dbReference type="RefSeq" id="WP_094366548.1">
    <property type="nucleotide sequence ID" value="NZ_NOJY02000005.1"/>
</dbReference>
<keyword evidence="4" id="KW-0479">Metal-binding</keyword>
<dbReference type="SUPFAM" id="SSF53067">
    <property type="entry name" value="Actin-like ATPase domain"/>
    <property type="match status" value="1"/>
</dbReference>
<dbReference type="InterPro" id="IPR017861">
    <property type="entry name" value="KAE1/TsaD"/>
</dbReference>
<evidence type="ECO:0000256" key="7">
    <source>
        <dbReference type="ARBA" id="ARBA00048117"/>
    </source>
</evidence>
<keyword evidence="2" id="KW-0808">Transferase</keyword>
<gene>
    <name evidence="9" type="ORF">CHL78_004135</name>
</gene>
<evidence type="ECO:0000256" key="5">
    <source>
        <dbReference type="ARBA" id="ARBA00023004"/>
    </source>
</evidence>
<dbReference type="OrthoDB" id="1675500at2"/>
<keyword evidence="5" id="KW-0408">Iron</keyword>
<evidence type="ECO:0000256" key="2">
    <source>
        <dbReference type="ARBA" id="ARBA00022679"/>
    </source>
</evidence>
<dbReference type="AlphaFoldDB" id="A0A371J7G3"/>
<reference evidence="9 10" key="1">
    <citation type="journal article" date="2017" name="Genome Announc.">
        <title>Draft Genome Sequence of Romboutsia weinsteinii sp. nov. Strain CCRI-19649(T) Isolated from Surface Water.</title>
        <authorList>
            <person name="Maheux A.F."/>
            <person name="Boudreau D.K."/>
            <person name="Berube E."/>
            <person name="Boissinot M."/>
            <person name="Cantin P."/>
            <person name="Raymond F."/>
            <person name="Corbeil J."/>
            <person name="Omar R.F."/>
            <person name="Bergeron M.G."/>
        </authorList>
    </citation>
    <scope>NUCLEOTIDE SEQUENCE [LARGE SCALE GENOMIC DNA]</scope>
    <source>
        <strain evidence="9 10">CCRI-19649</strain>
    </source>
</reference>
<comment type="catalytic activity">
    <reaction evidence="7">
        <text>L-threonylcarbamoyladenylate + adenosine(37) in tRNA = N(6)-L-threonylcarbamoyladenosine(37) in tRNA + AMP + H(+)</text>
        <dbReference type="Rhea" id="RHEA:37059"/>
        <dbReference type="Rhea" id="RHEA-COMP:10162"/>
        <dbReference type="Rhea" id="RHEA-COMP:10163"/>
        <dbReference type="ChEBI" id="CHEBI:15378"/>
        <dbReference type="ChEBI" id="CHEBI:73682"/>
        <dbReference type="ChEBI" id="CHEBI:74411"/>
        <dbReference type="ChEBI" id="CHEBI:74418"/>
        <dbReference type="ChEBI" id="CHEBI:456215"/>
        <dbReference type="EC" id="2.3.1.234"/>
    </reaction>
</comment>
<dbReference type="GO" id="GO:0008033">
    <property type="term" value="P:tRNA processing"/>
    <property type="evidence" value="ECO:0007669"/>
    <property type="project" value="UniProtKB-KW"/>
</dbReference>
<organism evidence="9 10">
    <name type="scientific">Romboutsia weinsteinii</name>
    <dbReference type="NCBI Taxonomy" id="2020949"/>
    <lineage>
        <taxon>Bacteria</taxon>
        <taxon>Bacillati</taxon>
        <taxon>Bacillota</taxon>
        <taxon>Clostridia</taxon>
        <taxon>Peptostreptococcales</taxon>
        <taxon>Peptostreptococcaceae</taxon>
        <taxon>Romboutsia</taxon>
    </lineage>
</organism>
<dbReference type="InterPro" id="IPR000905">
    <property type="entry name" value="Gcp-like_dom"/>
</dbReference>
<dbReference type="PANTHER" id="PTHR11735">
    <property type="entry name" value="TRNA N6-ADENOSINE THREONYLCARBAMOYLTRANSFERASE"/>
    <property type="match status" value="1"/>
</dbReference>
<protein>
    <recommendedName>
        <fullName evidence="1">N(6)-L-threonylcarbamoyladenine synthase</fullName>
        <ecNumber evidence="1">2.3.1.234</ecNumber>
    </recommendedName>
</protein>
<dbReference type="EC" id="2.3.1.234" evidence="1"/>
<evidence type="ECO:0000256" key="1">
    <source>
        <dbReference type="ARBA" id="ARBA00012156"/>
    </source>
</evidence>
<dbReference type="Gene3D" id="3.30.420.40">
    <property type="match status" value="2"/>
</dbReference>
<feature type="domain" description="Gcp-like" evidence="8">
    <location>
        <begin position="50"/>
        <end position="313"/>
    </location>
</feature>
<evidence type="ECO:0000313" key="9">
    <source>
        <dbReference type="EMBL" id="RDY28731.1"/>
    </source>
</evidence>
<evidence type="ECO:0000259" key="8">
    <source>
        <dbReference type="Pfam" id="PF00814"/>
    </source>
</evidence>
<dbReference type="InterPro" id="IPR043129">
    <property type="entry name" value="ATPase_NBD"/>
</dbReference>
<keyword evidence="3" id="KW-0819">tRNA processing</keyword>
<evidence type="ECO:0000313" key="10">
    <source>
        <dbReference type="Proteomes" id="UP000215694"/>
    </source>
</evidence>
<dbReference type="PRINTS" id="PR00789">
    <property type="entry name" value="OSIALOPTASE"/>
</dbReference>
<comment type="caution">
    <text evidence="9">The sequence shown here is derived from an EMBL/GenBank/DDBJ whole genome shotgun (WGS) entry which is preliminary data.</text>
</comment>
<dbReference type="Pfam" id="PF00814">
    <property type="entry name" value="TsaD"/>
    <property type="match status" value="1"/>
</dbReference>
<keyword evidence="10" id="KW-1185">Reference proteome</keyword>
<dbReference type="GO" id="GO:0061711">
    <property type="term" value="F:tRNA N(6)-L-threonylcarbamoyladenine synthase activity"/>
    <property type="evidence" value="ECO:0007669"/>
    <property type="project" value="UniProtKB-EC"/>
</dbReference>
<accession>A0A371J7G3</accession>
<name>A0A371J7G3_9FIRM</name>
<evidence type="ECO:0000256" key="3">
    <source>
        <dbReference type="ARBA" id="ARBA00022694"/>
    </source>
</evidence>
<keyword evidence="6" id="KW-0012">Acyltransferase</keyword>
<dbReference type="PANTHER" id="PTHR11735:SF6">
    <property type="entry name" value="TRNA N6-ADENOSINE THREONYLCARBAMOYLTRANSFERASE, MITOCHONDRIAL"/>
    <property type="match status" value="1"/>
</dbReference>
<dbReference type="Proteomes" id="UP000215694">
    <property type="component" value="Unassembled WGS sequence"/>
</dbReference>
<evidence type="ECO:0000256" key="4">
    <source>
        <dbReference type="ARBA" id="ARBA00022723"/>
    </source>
</evidence>
<dbReference type="GO" id="GO:0046872">
    <property type="term" value="F:metal ion binding"/>
    <property type="evidence" value="ECO:0007669"/>
    <property type="project" value="UniProtKB-KW"/>
</dbReference>